<organism evidence="1 2">
    <name type="scientific">Caballeronia sordidicola</name>
    <name type="common">Burkholderia sordidicola</name>
    <dbReference type="NCBI Taxonomy" id="196367"/>
    <lineage>
        <taxon>Bacteria</taxon>
        <taxon>Pseudomonadati</taxon>
        <taxon>Pseudomonadota</taxon>
        <taxon>Betaproteobacteria</taxon>
        <taxon>Burkholderiales</taxon>
        <taxon>Burkholderiaceae</taxon>
        <taxon>Caballeronia</taxon>
    </lineage>
</organism>
<gene>
    <name evidence="1" type="ORF">PAMC26510_37455</name>
</gene>
<evidence type="ECO:0000313" key="2">
    <source>
        <dbReference type="Proteomes" id="UP000194546"/>
    </source>
</evidence>
<comment type="caution">
    <text evidence="1">The sequence shown here is derived from an EMBL/GenBank/DDBJ whole genome shotgun (WGS) entry which is preliminary data.</text>
</comment>
<sequence length="39" mass="4565">MLQNVLRNRIPALRERHEKPAARLIDADERGQRALEKSL</sequence>
<protein>
    <submittedName>
        <fullName evidence="1">Uncharacterized protein</fullName>
    </submittedName>
</protein>
<dbReference type="Proteomes" id="UP000194546">
    <property type="component" value="Unassembled WGS sequence"/>
</dbReference>
<dbReference type="AlphaFoldDB" id="A0A242M410"/>
<proteinExistence type="predicted"/>
<name>A0A242M410_CABSO</name>
<dbReference type="EMBL" id="NBTY01000212">
    <property type="protein sequence ID" value="OTP65925.1"/>
    <property type="molecule type" value="Genomic_DNA"/>
</dbReference>
<reference evidence="1 2" key="1">
    <citation type="submission" date="2017-03" db="EMBL/GenBank/DDBJ databases">
        <title>Genome analysis of strain PAMC 26510.</title>
        <authorList>
            <person name="Oh H.-M."/>
            <person name="Yang J.-A."/>
        </authorList>
    </citation>
    <scope>NUCLEOTIDE SEQUENCE [LARGE SCALE GENOMIC DNA]</scope>
    <source>
        <strain evidence="1 2">PAMC 26510</strain>
    </source>
</reference>
<evidence type="ECO:0000313" key="1">
    <source>
        <dbReference type="EMBL" id="OTP65925.1"/>
    </source>
</evidence>
<accession>A0A242M410</accession>